<dbReference type="RefSeq" id="WP_211302457.1">
    <property type="nucleotide sequence ID" value="NZ_FOMX01000003.1"/>
</dbReference>
<dbReference type="NCBIfam" id="TIGR01849">
    <property type="entry name" value="PHB_depoly_PhaZ"/>
    <property type="match status" value="1"/>
</dbReference>
<protein>
    <submittedName>
        <fullName evidence="2">Poly(3-hydroxybutyrate) depolymerase</fullName>
    </submittedName>
</protein>
<reference evidence="3" key="1">
    <citation type="submission" date="2016-10" db="EMBL/GenBank/DDBJ databases">
        <authorList>
            <person name="Varghese N."/>
            <person name="Submissions S."/>
        </authorList>
    </citation>
    <scope>NUCLEOTIDE SEQUENCE [LARGE SCALE GENOMIC DNA]</scope>
    <source>
        <strain evidence="3">ATCC 25963</strain>
    </source>
</reference>
<accession>A0A1I1UA32</accession>
<dbReference type="InterPro" id="IPR010915">
    <property type="entry name" value="PHB_depoly_PhaZ"/>
</dbReference>
<dbReference type="InterPro" id="IPR051321">
    <property type="entry name" value="PHA/PHB_synthase"/>
</dbReference>
<dbReference type="STRING" id="54.SAMN02745121_01088"/>
<keyword evidence="3" id="KW-1185">Reference proteome</keyword>
<dbReference type="AlphaFoldDB" id="A0A1I1UA32"/>
<evidence type="ECO:0000259" key="1">
    <source>
        <dbReference type="Pfam" id="PF06850"/>
    </source>
</evidence>
<dbReference type="PIRSF" id="PIRSF020818">
    <property type="entry name" value="PHB_depoly_PhaZ"/>
    <property type="match status" value="1"/>
</dbReference>
<feature type="domain" description="PHB de-polymerase C-terminal" evidence="1">
    <location>
        <begin position="220"/>
        <end position="421"/>
    </location>
</feature>
<evidence type="ECO:0000313" key="3">
    <source>
        <dbReference type="Proteomes" id="UP000199400"/>
    </source>
</evidence>
<evidence type="ECO:0000313" key="2">
    <source>
        <dbReference type="EMBL" id="SFD67629.1"/>
    </source>
</evidence>
<gene>
    <name evidence="2" type="ORF">SAMN02745121_01088</name>
</gene>
<sequence>MLQCSKGRGMLRACMLYELHDLQRRWLRPLAGLSRVNADLLRMAPAGLGRPAAAGWELLRRITKDHPRPAFGIDAVEAHGQTVAVREEVVASTPWCRLVRFARRSDEVRVAAQLAADPRVLLCAPLSGHFATLLRDTVRSLAADHDVYVTDWSDAREVPLSAGFFGLDDYVLHLERFLRALGPARTHVIAVCQPAVPALAAVARMASAGQDTPPSLVLMGGPIDGRINPTQVNRLATERPLAWFETNLIHRVPAGFPGEGRRVYPGFLQLAAFVSMNPRRHFTAYRDYWFDRVRGRDEQAAAHERFYDEYNAVLDMDALYYLETVRLVFQEHALPRGTWHVAGEPVRPGDIRDTAVLTVEGAEDDITGPGQTHAALGLCTGVREADKQRFTAEGAGHYGIFSGARWRGSIYPAVREFIRAHDPSFAGGQRP</sequence>
<dbReference type="PANTHER" id="PTHR36837:SF4">
    <property type="entry name" value="BLR0908 PROTEIN"/>
    <property type="match status" value="1"/>
</dbReference>
<dbReference type="InterPro" id="IPR009656">
    <property type="entry name" value="PHB_depo_C"/>
</dbReference>
<dbReference type="SUPFAM" id="SSF53474">
    <property type="entry name" value="alpha/beta-Hydrolases"/>
    <property type="match status" value="1"/>
</dbReference>
<dbReference type="Pfam" id="PF06850">
    <property type="entry name" value="PHB_depo_C"/>
    <property type="match status" value="1"/>
</dbReference>
<dbReference type="Gene3D" id="3.40.50.1820">
    <property type="entry name" value="alpha/beta hydrolase"/>
    <property type="match status" value="1"/>
</dbReference>
<dbReference type="PANTHER" id="PTHR36837">
    <property type="entry name" value="POLY(3-HYDROXYALKANOATE) POLYMERASE SUBUNIT PHAC"/>
    <property type="match status" value="1"/>
</dbReference>
<dbReference type="InterPro" id="IPR029058">
    <property type="entry name" value="AB_hydrolase_fold"/>
</dbReference>
<dbReference type="Proteomes" id="UP000199400">
    <property type="component" value="Unassembled WGS sequence"/>
</dbReference>
<dbReference type="EMBL" id="FOMX01000003">
    <property type="protein sequence ID" value="SFD67629.1"/>
    <property type="molecule type" value="Genomic_DNA"/>
</dbReference>
<name>A0A1I1UA32_9BACT</name>
<proteinExistence type="predicted"/>
<organism evidence="2 3">
    <name type="scientific">Nannocystis exedens</name>
    <dbReference type="NCBI Taxonomy" id="54"/>
    <lineage>
        <taxon>Bacteria</taxon>
        <taxon>Pseudomonadati</taxon>
        <taxon>Myxococcota</taxon>
        <taxon>Polyangia</taxon>
        <taxon>Nannocystales</taxon>
        <taxon>Nannocystaceae</taxon>
        <taxon>Nannocystis</taxon>
    </lineage>
</organism>